<dbReference type="STRING" id="113226.A0A139I6G1"/>
<dbReference type="CDD" id="cd09270">
    <property type="entry name" value="RNase_H2-B"/>
    <property type="match status" value="1"/>
</dbReference>
<feature type="compositionally biased region" description="Polar residues" evidence="6">
    <location>
        <begin position="1"/>
        <end position="12"/>
    </location>
</feature>
<dbReference type="InterPro" id="IPR041195">
    <property type="entry name" value="Rnh202_N"/>
</dbReference>
<feature type="domain" description="Rnh202 triple barrel" evidence="8">
    <location>
        <begin position="39"/>
        <end position="126"/>
    </location>
</feature>
<sequence>MAQTRTGKGATSKTEETTSNKLTLKKLEPSVEAPPRVSILPKEASSDARIVTVPNPATLAQSRYLVCPEKGIYEFTKIFAPKKDRRSWLLAPHRTKRLPNELADETPDDNGYVLQAPDMMVATPVDPLFLVLPALVGDSKNAGQEFLAPTDFIAKLIESAPHIAQVLEPSQLEGMFAGRIAAVSDCMIMGDEKIYALALPKLVKELVSKAKRMVARGLPASMEHRFVKQVLDVPVLSIKREETSISISSAEGQTPDTDSQVSSALESQESSGSATTVSGVSTAATSISVMDEKEGSVPSPEITDLLRLRVALNFILSSYIIPKLRKKLEPLIVDLEVSGQDFSPLEKHLEKVTRLKKEAQALRSLSDNISRKRANEDDDEAAAAKAEKKRKKEEEESKKKSMSLGLKKLAKADTSGMKKMSSFFTKAPAKK</sequence>
<name>A0A139I6G1_9PEZI</name>
<evidence type="ECO:0000256" key="2">
    <source>
        <dbReference type="ARBA" id="ARBA00019062"/>
    </source>
</evidence>
<evidence type="ECO:0000256" key="5">
    <source>
        <dbReference type="ARBA" id="ARBA00033464"/>
    </source>
</evidence>
<dbReference type="Pfam" id="PF17745">
    <property type="entry name" value="Ydr279_N"/>
    <property type="match status" value="1"/>
</dbReference>
<accession>A0A139I6G1</accession>
<keyword evidence="3" id="KW-0539">Nucleus</keyword>
<evidence type="ECO:0000313" key="9">
    <source>
        <dbReference type="EMBL" id="KXT10229.1"/>
    </source>
</evidence>
<gene>
    <name evidence="9" type="ORF">AC579_2958</name>
</gene>
<dbReference type="EMBL" id="LFZO01000275">
    <property type="protein sequence ID" value="KXT10229.1"/>
    <property type="molecule type" value="Genomic_DNA"/>
</dbReference>
<dbReference type="InterPro" id="IPR019024">
    <property type="entry name" value="RNase_H2_suB_wHTH"/>
</dbReference>
<dbReference type="Proteomes" id="UP000073492">
    <property type="component" value="Unassembled WGS sequence"/>
</dbReference>
<dbReference type="PANTHER" id="PTHR13383:SF11">
    <property type="entry name" value="RIBONUCLEASE H2 SUBUNIT B"/>
    <property type="match status" value="1"/>
</dbReference>
<evidence type="ECO:0000313" key="10">
    <source>
        <dbReference type="Proteomes" id="UP000073492"/>
    </source>
</evidence>
<dbReference type="Gene3D" id="1.10.20.120">
    <property type="match status" value="1"/>
</dbReference>
<feature type="compositionally biased region" description="Low complexity" evidence="6">
    <location>
        <begin position="259"/>
        <end position="279"/>
    </location>
</feature>
<feature type="compositionally biased region" description="Polar residues" evidence="6">
    <location>
        <begin position="246"/>
        <end position="258"/>
    </location>
</feature>
<comment type="function">
    <text evidence="4">Non catalytic subunit of RNase H2, an endonuclease that specifically degrades the RNA of RNA:DNA hybrids. Participates in DNA replication, possibly by mediating the removal of lagging-strand Okazaki fragment RNA primers during DNA replication. Mediates the excision of single ribonucleotides from DNA:RNA duplexes.</text>
</comment>
<dbReference type="AlphaFoldDB" id="A0A139I6G1"/>
<feature type="domain" description="Ribonuclease H2 subunit B wHTH" evidence="7">
    <location>
        <begin position="129"/>
        <end position="329"/>
    </location>
</feature>
<evidence type="ECO:0000259" key="7">
    <source>
        <dbReference type="Pfam" id="PF09468"/>
    </source>
</evidence>
<dbReference type="GO" id="GO:0005654">
    <property type="term" value="C:nucleoplasm"/>
    <property type="evidence" value="ECO:0007669"/>
    <property type="project" value="TreeGrafter"/>
</dbReference>
<comment type="subcellular location">
    <subcellularLocation>
        <location evidence="1">Nucleus</location>
    </subcellularLocation>
</comment>
<dbReference type="OrthoDB" id="29098at2759"/>
<feature type="region of interest" description="Disordered" evidence="6">
    <location>
        <begin position="1"/>
        <end position="34"/>
    </location>
</feature>
<evidence type="ECO:0000256" key="1">
    <source>
        <dbReference type="ARBA" id="ARBA00004123"/>
    </source>
</evidence>
<feature type="region of interest" description="Disordered" evidence="6">
    <location>
        <begin position="366"/>
        <end position="431"/>
    </location>
</feature>
<keyword evidence="10" id="KW-1185">Reference proteome</keyword>
<protein>
    <recommendedName>
        <fullName evidence="2">Ribonuclease H2 subunit B</fullName>
    </recommendedName>
    <alternativeName>
        <fullName evidence="5">Ribonuclease HI subunit B</fullName>
    </alternativeName>
</protein>
<evidence type="ECO:0000256" key="4">
    <source>
        <dbReference type="ARBA" id="ARBA00024778"/>
    </source>
</evidence>
<proteinExistence type="predicted"/>
<dbReference type="GO" id="GO:0006401">
    <property type="term" value="P:RNA catabolic process"/>
    <property type="evidence" value="ECO:0007669"/>
    <property type="project" value="TreeGrafter"/>
</dbReference>
<evidence type="ECO:0000256" key="3">
    <source>
        <dbReference type="ARBA" id="ARBA00023242"/>
    </source>
</evidence>
<evidence type="ECO:0000259" key="8">
    <source>
        <dbReference type="Pfam" id="PF17745"/>
    </source>
</evidence>
<dbReference type="InterPro" id="IPR040456">
    <property type="entry name" value="RNase_H2_suB"/>
</dbReference>
<reference evidence="9 10" key="1">
    <citation type="submission" date="2015-07" db="EMBL/GenBank/DDBJ databases">
        <title>Comparative genomics of the Sigatoka disease complex on banana suggests a link between parallel evolutionary changes in Pseudocercospora fijiensis and Pseudocercospora eumusae and increased virulence on the banana host.</title>
        <authorList>
            <person name="Chang T.-C."/>
            <person name="Salvucci A."/>
            <person name="Crous P.W."/>
            <person name="Stergiopoulos I."/>
        </authorList>
    </citation>
    <scope>NUCLEOTIDE SEQUENCE [LARGE SCALE GENOMIC DNA]</scope>
    <source>
        <strain evidence="9 10">CBS 116634</strain>
    </source>
</reference>
<dbReference type="Pfam" id="PF09468">
    <property type="entry name" value="RNase_H2-Ydr279"/>
    <property type="match status" value="1"/>
</dbReference>
<dbReference type="PANTHER" id="PTHR13383">
    <property type="entry name" value="RIBONUCLEASE H2 SUBUNIT B"/>
    <property type="match status" value="1"/>
</dbReference>
<feature type="region of interest" description="Disordered" evidence="6">
    <location>
        <begin position="246"/>
        <end position="279"/>
    </location>
</feature>
<dbReference type="GO" id="GO:0032299">
    <property type="term" value="C:ribonuclease H2 complex"/>
    <property type="evidence" value="ECO:0007669"/>
    <property type="project" value="InterPro"/>
</dbReference>
<comment type="caution">
    <text evidence="9">The sequence shown here is derived from an EMBL/GenBank/DDBJ whole genome shotgun (WGS) entry which is preliminary data.</text>
</comment>
<evidence type="ECO:0000256" key="6">
    <source>
        <dbReference type="SAM" id="MobiDB-lite"/>
    </source>
</evidence>
<organism evidence="9 10">
    <name type="scientific">Pseudocercospora musae</name>
    <dbReference type="NCBI Taxonomy" id="113226"/>
    <lineage>
        <taxon>Eukaryota</taxon>
        <taxon>Fungi</taxon>
        <taxon>Dikarya</taxon>
        <taxon>Ascomycota</taxon>
        <taxon>Pezizomycotina</taxon>
        <taxon>Dothideomycetes</taxon>
        <taxon>Dothideomycetidae</taxon>
        <taxon>Mycosphaerellales</taxon>
        <taxon>Mycosphaerellaceae</taxon>
        <taxon>Pseudocercospora</taxon>
    </lineage>
</organism>